<evidence type="ECO:0000256" key="10">
    <source>
        <dbReference type="ARBA" id="ARBA00022827"/>
    </source>
</evidence>
<evidence type="ECO:0000256" key="8">
    <source>
        <dbReference type="ARBA" id="ARBA00022679"/>
    </source>
</evidence>
<evidence type="ECO:0000256" key="3">
    <source>
        <dbReference type="ARBA" id="ARBA00009325"/>
    </source>
</evidence>
<keyword evidence="7" id="KW-0285">Flavoprotein</keyword>
<keyword evidence="10" id="KW-0274">FAD</keyword>
<evidence type="ECO:0000256" key="12">
    <source>
        <dbReference type="ARBA" id="ARBA00022905"/>
    </source>
</evidence>
<evidence type="ECO:0000256" key="14">
    <source>
        <dbReference type="ARBA" id="ARBA00048540"/>
    </source>
</evidence>
<comment type="cofactor">
    <cofactor evidence="1">
        <name>Mg(2+)</name>
        <dbReference type="ChEBI" id="CHEBI:18420"/>
    </cofactor>
</comment>
<protein>
    <recommendedName>
        <fullName evidence="5">Coenzyme PQQ synthesis protein A</fullName>
        <ecNumber evidence="4">2.7.1.180</ecNumber>
    </recommendedName>
    <alternativeName>
        <fullName evidence="6">FAD:protein FMN transferase</fullName>
    </alternativeName>
    <alternativeName>
        <fullName evidence="13">Flavin transferase</fullName>
    </alternativeName>
</protein>
<dbReference type="InterPro" id="IPR024932">
    <property type="entry name" value="ApbE"/>
</dbReference>
<evidence type="ECO:0000256" key="4">
    <source>
        <dbReference type="ARBA" id="ARBA00011955"/>
    </source>
</evidence>
<keyword evidence="16" id="KW-1185">Reference proteome</keyword>
<keyword evidence="8" id="KW-0808">Transferase</keyword>
<evidence type="ECO:0000256" key="11">
    <source>
        <dbReference type="ARBA" id="ARBA00022842"/>
    </source>
</evidence>
<dbReference type="NCBIfam" id="TIGR02107">
    <property type="entry name" value="PQQ_syn_pqqA"/>
    <property type="match status" value="1"/>
</dbReference>
<evidence type="ECO:0000313" key="16">
    <source>
        <dbReference type="Proteomes" id="UP001500279"/>
    </source>
</evidence>
<gene>
    <name evidence="15" type="ORF">GCM10009107_40640</name>
</gene>
<reference evidence="15 16" key="1">
    <citation type="journal article" date="2019" name="Int. J. Syst. Evol. Microbiol.">
        <title>The Global Catalogue of Microorganisms (GCM) 10K type strain sequencing project: providing services to taxonomists for standard genome sequencing and annotation.</title>
        <authorList>
            <consortium name="The Broad Institute Genomics Platform"/>
            <consortium name="The Broad Institute Genome Sequencing Center for Infectious Disease"/>
            <person name="Wu L."/>
            <person name="Ma J."/>
        </authorList>
    </citation>
    <scope>NUCLEOTIDE SEQUENCE [LARGE SCALE GENOMIC DNA]</scope>
    <source>
        <strain evidence="15 16">JCM 15503</strain>
    </source>
</reference>
<evidence type="ECO:0000256" key="1">
    <source>
        <dbReference type="ARBA" id="ARBA00001946"/>
    </source>
</evidence>
<dbReference type="InterPro" id="IPR011725">
    <property type="entry name" value="PQQ_synth_PqqA"/>
</dbReference>
<accession>A0ABN1K9J9</accession>
<dbReference type="PANTHER" id="PTHR30040">
    <property type="entry name" value="THIAMINE BIOSYNTHESIS LIPOPROTEIN APBE"/>
    <property type="match status" value="1"/>
</dbReference>
<dbReference type="Gene3D" id="3.10.520.10">
    <property type="entry name" value="ApbE-like domains"/>
    <property type="match status" value="1"/>
</dbReference>
<dbReference type="InterPro" id="IPR003374">
    <property type="entry name" value="ApbE-like_sf"/>
</dbReference>
<name>A0ABN1K9J9_9BURK</name>
<keyword evidence="12" id="KW-0884">PQQ biosynthesis</keyword>
<dbReference type="EC" id="2.7.1.180" evidence="4"/>
<dbReference type="PANTHER" id="PTHR30040:SF2">
    <property type="entry name" value="FAD:PROTEIN FMN TRANSFERASE"/>
    <property type="match status" value="1"/>
</dbReference>
<dbReference type="Pfam" id="PF02424">
    <property type="entry name" value="ApbE"/>
    <property type="match status" value="1"/>
</dbReference>
<proteinExistence type="inferred from homology"/>
<keyword evidence="9" id="KW-0479">Metal-binding</keyword>
<evidence type="ECO:0000256" key="9">
    <source>
        <dbReference type="ARBA" id="ARBA00022723"/>
    </source>
</evidence>
<evidence type="ECO:0000313" key="15">
    <source>
        <dbReference type="EMBL" id="GAA0759314.1"/>
    </source>
</evidence>
<keyword evidence="11" id="KW-0460">Magnesium</keyword>
<organism evidence="15 16">
    <name type="scientific">Ideonella azotifigens</name>
    <dbReference type="NCBI Taxonomy" id="513160"/>
    <lineage>
        <taxon>Bacteria</taxon>
        <taxon>Pseudomonadati</taxon>
        <taxon>Pseudomonadota</taxon>
        <taxon>Betaproteobacteria</taxon>
        <taxon>Burkholderiales</taxon>
        <taxon>Sphaerotilaceae</taxon>
        <taxon>Ideonella</taxon>
    </lineage>
</organism>
<sequence>MAWTTPACGDLRFGFEITMHIAALMPSPPPHLAMAPHENPCARLRRGRRVPAVELQLLPVHMVAVSGEQHCASFVIPGFEHLAFTAIPGKAPPYSPHRREQVVGDNIAPARQEELDMRRHQFLRRAGRRRQCPGLRPGPCHGADAPATLLQQHGITQALVDGGEWAGRGRNPAGQPWHLALADPRDAAAWINGLDLQEACLATSADNPSCFPPDFRHHHILDPRSGDLPPEVAEVAVLAREGALADAFTKVAFMAGPRRAVTLAREWSVELLLVDKAGRRWVSPGWPGLTA</sequence>
<comment type="caution">
    <text evidence="15">The sequence shown here is derived from an EMBL/GenBank/DDBJ whole genome shotgun (WGS) entry which is preliminary data.</text>
</comment>
<dbReference type="Pfam" id="PF08042">
    <property type="entry name" value="PqqA"/>
    <property type="match status" value="1"/>
</dbReference>
<comment type="similarity">
    <text evidence="3">Belongs to the PqqA family.</text>
</comment>
<evidence type="ECO:0000256" key="2">
    <source>
        <dbReference type="ARBA" id="ARBA00004886"/>
    </source>
</evidence>
<dbReference type="SUPFAM" id="SSF143631">
    <property type="entry name" value="ApbE-like"/>
    <property type="match status" value="1"/>
</dbReference>
<evidence type="ECO:0000256" key="5">
    <source>
        <dbReference type="ARBA" id="ARBA00015086"/>
    </source>
</evidence>
<evidence type="ECO:0000256" key="13">
    <source>
        <dbReference type="ARBA" id="ARBA00031306"/>
    </source>
</evidence>
<evidence type="ECO:0000256" key="7">
    <source>
        <dbReference type="ARBA" id="ARBA00022630"/>
    </source>
</evidence>
<comment type="catalytic activity">
    <reaction evidence="14">
        <text>L-threonyl-[protein] + FAD = FMN-L-threonyl-[protein] + AMP + H(+)</text>
        <dbReference type="Rhea" id="RHEA:36847"/>
        <dbReference type="Rhea" id="RHEA-COMP:11060"/>
        <dbReference type="Rhea" id="RHEA-COMP:11061"/>
        <dbReference type="ChEBI" id="CHEBI:15378"/>
        <dbReference type="ChEBI" id="CHEBI:30013"/>
        <dbReference type="ChEBI" id="CHEBI:57692"/>
        <dbReference type="ChEBI" id="CHEBI:74257"/>
        <dbReference type="ChEBI" id="CHEBI:456215"/>
        <dbReference type="EC" id="2.7.1.180"/>
    </reaction>
</comment>
<dbReference type="Proteomes" id="UP001500279">
    <property type="component" value="Unassembled WGS sequence"/>
</dbReference>
<comment type="pathway">
    <text evidence="2">Cofactor biosynthesis; pyrroloquinoline quinone biosynthesis.</text>
</comment>
<evidence type="ECO:0000256" key="6">
    <source>
        <dbReference type="ARBA" id="ARBA00016337"/>
    </source>
</evidence>
<dbReference type="EMBL" id="BAAAEW010000026">
    <property type="protein sequence ID" value="GAA0759314.1"/>
    <property type="molecule type" value="Genomic_DNA"/>
</dbReference>